<gene>
    <name evidence="1" type="ORF">PoB_000366500</name>
</gene>
<sequence length="157" mass="17597">MRAVPILGGLSRPLCYYSILCPTQQEAHQFHKDFGCSTPHPSPACRDFTTGFIGDPVAAKLALRSAAHFTCEVRSSNPTFRRDFRKPRITLSRTDCMDSIDRPNNSLRSVGGQVVSKNARNMQGPSYRWFTSGPLCENSVMEELNVNKHLKPSHFLL</sequence>
<organism evidence="1 2">
    <name type="scientific">Plakobranchus ocellatus</name>
    <dbReference type="NCBI Taxonomy" id="259542"/>
    <lineage>
        <taxon>Eukaryota</taxon>
        <taxon>Metazoa</taxon>
        <taxon>Spiralia</taxon>
        <taxon>Lophotrochozoa</taxon>
        <taxon>Mollusca</taxon>
        <taxon>Gastropoda</taxon>
        <taxon>Heterobranchia</taxon>
        <taxon>Euthyneura</taxon>
        <taxon>Panpulmonata</taxon>
        <taxon>Sacoglossa</taxon>
        <taxon>Placobranchoidea</taxon>
        <taxon>Plakobranchidae</taxon>
        <taxon>Plakobranchus</taxon>
    </lineage>
</organism>
<dbReference type="Proteomes" id="UP000735302">
    <property type="component" value="Unassembled WGS sequence"/>
</dbReference>
<dbReference type="AlphaFoldDB" id="A0AAV3Y2R5"/>
<evidence type="ECO:0000313" key="1">
    <source>
        <dbReference type="EMBL" id="GFN77159.1"/>
    </source>
</evidence>
<keyword evidence="2" id="KW-1185">Reference proteome</keyword>
<proteinExistence type="predicted"/>
<evidence type="ECO:0000313" key="2">
    <source>
        <dbReference type="Proteomes" id="UP000735302"/>
    </source>
</evidence>
<dbReference type="EMBL" id="BLXT01000438">
    <property type="protein sequence ID" value="GFN77159.1"/>
    <property type="molecule type" value="Genomic_DNA"/>
</dbReference>
<name>A0AAV3Y2R5_9GAST</name>
<protein>
    <submittedName>
        <fullName evidence="1">Uncharacterized protein</fullName>
    </submittedName>
</protein>
<accession>A0AAV3Y2R5</accession>
<reference evidence="1 2" key="1">
    <citation type="journal article" date="2021" name="Elife">
        <title>Chloroplast acquisition without the gene transfer in kleptoplastic sea slugs, Plakobranchus ocellatus.</title>
        <authorList>
            <person name="Maeda T."/>
            <person name="Takahashi S."/>
            <person name="Yoshida T."/>
            <person name="Shimamura S."/>
            <person name="Takaki Y."/>
            <person name="Nagai Y."/>
            <person name="Toyoda A."/>
            <person name="Suzuki Y."/>
            <person name="Arimoto A."/>
            <person name="Ishii H."/>
            <person name="Satoh N."/>
            <person name="Nishiyama T."/>
            <person name="Hasebe M."/>
            <person name="Maruyama T."/>
            <person name="Minagawa J."/>
            <person name="Obokata J."/>
            <person name="Shigenobu S."/>
        </authorList>
    </citation>
    <scope>NUCLEOTIDE SEQUENCE [LARGE SCALE GENOMIC DNA]</scope>
</reference>
<comment type="caution">
    <text evidence="1">The sequence shown here is derived from an EMBL/GenBank/DDBJ whole genome shotgun (WGS) entry which is preliminary data.</text>
</comment>